<accession>A0ABZ3INH4</accession>
<dbReference type="Gene3D" id="2.170.270.10">
    <property type="entry name" value="SET domain"/>
    <property type="match status" value="1"/>
</dbReference>
<dbReference type="CDD" id="cd10540">
    <property type="entry name" value="SET_SpSet7-like"/>
    <property type="match status" value="1"/>
</dbReference>
<proteinExistence type="predicted"/>
<evidence type="ECO:0000313" key="3">
    <source>
        <dbReference type="Proteomes" id="UP000216752"/>
    </source>
</evidence>
<dbReference type="Pfam" id="PF00856">
    <property type="entry name" value="SET"/>
    <property type="match status" value="1"/>
</dbReference>
<name>A0ABZ3INH4_9FIRM</name>
<organism evidence="2 3">
    <name type="scientific">Sporomusa silvacetica DSM 10669</name>
    <dbReference type="NCBI Taxonomy" id="1123289"/>
    <lineage>
        <taxon>Bacteria</taxon>
        <taxon>Bacillati</taxon>
        <taxon>Bacillota</taxon>
        <taxon>Negativicutes</taxon>
        <taxon>Selenomonadales</taxon>
        <taxon>Sporomusaceae</taxon>
        <taxon>Sporomusa</taxon>
    </lineage>
</organism>
<sequence>MKIKFREIKNKGLGVVAIKKIVAGEVFEEAPVILYRAEEEEYLEKTALGNYTYAWESQWGAIVLGYGSLYNHSYHPNARYERDFAGKSMQYIALCDIEAGEEITINYNGRIEDLSPTWFEVF</sequence>
<dbReference type="EMBL" id="CP155573">
    <property type="protein sequence ID" value="XFO67125.1"/>
    <property type="molecule type" value="Genomic_DNA"/>
</dbReference>
<protein>
    <recommendedName>
        <fullName evidence="1">SET domain-containing protein</fullName>
    </recommendedName>
</protein>
<dbReference type="RefSeq" id="WP_094605231.1">
    <property type="nucleotide sequence ID" value="NZ_CP155573.1"/>
</dbReference>
<dbReference type="SMART" id="SM00317">
    <property type="entry name" value="SET"/>
    <property type="match status" value="1"/>
</dbReference>
<dbReference type="SUPFAM" id="SSF82199">
    <property type="entry name" value="SET domain"/>
    <property type="match status" value="1"/>
</dbReference>
<dbReference type="PROSITE" id="PS50280">
    <property type="entry name" value="SET"/>
    <property type="match status" value="1"/>
</dbReference>
<dbReference type="InterPro" id="IPR009207">
    <property type="entry name" value="SET7_MeTrfase"/>
</dbReference>
<dbReference type="Proteomes" id="UP000216752">
    <property type="component" value="Chromosome"/>
</dbReference>
<evidence type="ECO:0000313" key="2">
    <source>
        <dbReference type="EMBL" id="XFO67125.1"/>
    </source>
</evidence>
<feature type="domain" description="SET" evidence="1">
    <location>
        <begin position="1"/>
        <end position="108"/>
    </location>
</feature>
<dbReference type="InterPro" id="IPR046341">
    <property type="entry name" value="SET_dom_sf"/>
</dbReference>
<dbReference type="PIRSF" id="PIRSF022536">
    <property type="entry name" value="A612L_SET"/>
    <property type="match status" value="1"/>
</dbReference>
<dbReference type="InterPro" id="IPR001214">
    <property type="entry name" value="SET_dom"/>
</dbReference>
<evidence type="ECO:0000259" key="1">
    <source>
        <dbReference type="PROSITE" id="PS50280"/>
    </source>
</evidence>
<gene>
    <name evidence="2" type="ORF">SPSIL_033040</name>
</gene>
<reference evidence="2" key="1">
    <citation type="submission" date="2024-05" db="EMBL/GenBank/DDBJ databases">
        <title>Isolation and characterization of Sporomusa carbonis sp. nov., a carboxydotrophic hydrogenogen in the genus of Sporomusa isolated from a charcoal burning pile.</title>
        <authorList>
            <person name="Boeer T."/>
            <person name="Rosenbaum F."/>
            <person name="Eysell L."/>
            <person name="Mueller V."/>
            <person name="Daniel R."/>
            <person name="Poehlein A."/>
        </authorList>
    </citation>
    <scope>NUCLEOTIDE SEQUENCE [LARGE SCALE GENOMIC DNA]</scope>
    <source>
        <strain evidence="2">DSM 10669</strain>
    </source>
</reference>
<keyword evidence="3" id="KW-1185">Reference proteome</keyword>